<feature type="domain" description="Apple" evidence="22">
    <location>
        <begin position="305"/>
        <end position="389"/>
    </location>
</feature>
<dbReference type="SMART" id="SM00220">
    <property type="entry name" value="S_TKc"/>
    <property type="match status" value="1"/>
</dbReference>
<evidence type="ECO:0000256" key="6">
    <source>
        <dbReference type="ARBA" id="ARBA00022679"/>
    </source>
</evidence>
<evidence type="ECO:0000256" key="9">
    <source>
        <dbReference type="ARBA" id="ARBA00022741"/>
    </source>
</evidence>
<dbReference type="Pfam" id="PF08276">
    <property type="entry name" value="PAN_2"/>
    <property type="match status" value="1"/>
</dbReference>
<feature type="domain" description="Bulb-type lectin" evidence="21">
    <location>
        <begin position="28"/>
        <end position="149"/>
    </location>
</feature>
<evidence type="ECO:0000256" key="15">
    <source>
        <dbReference type="ARBA" id="ARBA00023170"/>
    </source>
</evidence>
<comment type="catalytic activity">
    <reaction evidence="17">
        <text>L-seryl-[protein] + ATP = O-phospho-L-seryl-[protein] + ADP + H(+)</text>
        <dbReference type="Rhea" id="RHEA:17989"/>
        <dbReference type="Rhea" id="RHEA-COMP:9863"/>
        <dbReference type="Rhea" id="RHEA-COMP:11604"/>
        <dbReference type="ChEBI" id="CHEBI:15378"/>
        <dbReference type="ChEBI" id="CHEBI:29999"/>
        <dbReference type="ChEBI" id="CHEBI:30616"/>
        <dbReference type="ChEBI" id="CHEBI:83421"/>
        <dbReference type="ChEBI" id="CHEBI:456216"/>
        <dbReference type="EC" id="2.7.11.1"/>
    </reaction>
</comment>
<keyword evidence="15" id="KW-0675">Receptor</keyword>
<comment type="catalytic activity">
    <reaction evidence="17">
        <text>L-threonyl-[protein] + ATP = O-phospho-L-threonyl-[protein] + ADP + H(+)</text>
        <dbReference type="Rhea" id="RHEA:46608"/>
        <dbReference type="Rhea" id="RHEA-COMP:11060"/>
        <dbReference type="Rhea" id="RHEA-COMP:11605"/>
        <dbReference type="ChEBI" id="CHEBI:15378"/>
        <dbReference type="ChEBI" id="CHEBI:30013"/>
        <dbReference type="ChEBI" id="CHEBI:30616"/>
        <dbReference type="ChEBI" id="CHEBI:61977"/>
        <dbReference type="ChEBI" id="CHEBI:456216"/>
        <dbReference type="EC" id="2.7.11.1"/>
    </reaction>
</comment>
<dbReference type="InterPro" id="IPR000858">
    <property type="entry name" value="S_locus_glycoprot_dom"/>
</dbReference>
<evidence type="ECO:0000256" key="14">
    <source>
        <dbReference type="ARBA" id="ARBA00023157"/>
    </source>
</evidence>
<keyword evidence="10 17" id="KW-0418">Kinase</keyword>
<keyword evidence="13 18" id="KW-0472">Membrane</keyword>
<protein>
    <recommendedName>
        <fullName evidence="17">Receptor-like serine/threonine-protein kinase</fullName>
        <ecNumber evidence="17">2.7.11.1</ecNumber>
    </recommendedName>
</protein>
<keyword evidence="9 17" id="KW-0547">Nucleotide-binding</keyword>
<dbReference type="InterPro" id="IPR024171">
    <property type="entry name" value="SRK-like_kinase"/>
</dbReference>
<dbReference type="Proteomes" id="UP000811246">
    <property type="component" value="Chromosome 10"/>
</dbReference>
<dbReference type="PROSITE" id="PS51257">
    <property type="entry name" value="PROKAR_LIPOPROTEIN"/>
    <property type="match status" value="1"/>
</dbReference>
<evidence type="ECO:0000256" key="16">
    <source>
        <dbReference type="ARBA" id="ARBA00023180"/>
    </source>
</evidence>
<dbReference type="PIRSF" id="PIRSF000641">
    <property type="entry name" value="SRK"/>
    <property type="match status" value="1"/>
</dbReference>
<dbReference type="FunFam" id="2.90.10.10:FF:000001">
    <property type="entry name" value="G-type lectin S-receptor-like serine/threonine-protein kinase"/>
    <property type="match status" value="1"/>
</dbReference>
<dbReference type="InterPro" id="IPR001245">
    <property type="entry name" value="Ser-Thr/Tyr_kinase_cat_dom"/>
</dbReference>
<keyword evidence="4" id="KW-1003">Cell membrane</keyword>
<evidence type="ECO:0000256" key="8">
    <source>
        <dbReference type="ARBA" id="ARBA00022729"/>
    </source>
</evidence>
<evidence type="ECO:0000256" key="1">
    <source>
        <dbReference type="ARBA" id="ARBA00004251"/>
    </source>
</evidence>
<dbReference type="InterPro" id="IPR001480">
    <property type="entry name" value="Bulb-type_lectin_dom"/>
</dbReference>
<evidence type="ECO:0000256" key="12">
    <source>
        <dbReference type="ARBA" id="ARBA00022989"/>
    </source>
</evidence>
<keyword evidence="8 19" id="KW-0732">Signal</keyword>
<dbReference type="GO" id="GO:0005524">
    <property type="term" value="F:ATP binding"/>
    <property type="evidence" value="ECO:0007669"/>
    <property type="project" value="UniProtKB-KW"/>
</dbReference>
<evidence type="ECO:0000259" key="20">
    <source>
        <dbReference type="PROSITE" id="PS50011"/>
    </source>
</evidence>
<dbReference type="CDD" id="cd01098">
    <property type="entry name" value="PAN_AP_plant"/>
    <property type="match status" value="1"/>
</dbReference>
<dbReference type="PROSITE" id="PS00108">
    <property type="entry name" value="PROTEIN_KINASE_ST"/>
    <property type="match status" value="1"/>
</dbReference>
<keyword evidence="6 17" id="KW-0808">Transferase</keyword>
<comment type="similarity">
    <text evidence="3">In the C-terminal section; belongs to the protein kinase superfamily. Ser/Thr protein kinase family.</text>
</comment>
<dbReference type="PANTHER" id="PTHR27002:SF1082">
    <property type="entry name" value="OS06G0693000 PROTEIN"/>
    <property type="match status" value="1"/>
</dbReference>
<dbReference type="Pfam" id="PF00954">
    <property type="entry name" value="S_locus_glycop"/>
    <property type="match status" value="1"/>
</dbReference>
<keyword evidence="5 17" id="KW-0723">Serine/threonine-protein kinase</keyword>
<feature type="chain" id="PRO_5037457488" description="Receptor-like serine/threonine-protein kinase" evidence="19">
    <location>
        <begin position="28"/>
        <end position="883"/>
    </location>
</feature>
<proteinExistence type="inferred from homology"/>
<dbReference type="Pfam" id="PF01453">
    <property type="entry name" value="B_lectin"/>
    <property type="match status" value="1"/>
</dbReference>
<dbReference type="CDD" id="cd00028">
    <property type="entry name" value="B_lectin"/>
    <property type="match status" value="1"/>
</dbReference>
<evidence type="ECO:0000313" key="24">
    <source>
        <dbReference type="Proteomes" id="UP000811246"/>
    </source>
</evidence>
<dbReference type="FunFam" id="1.10.510.10:FF:000240">
    <property type="entry name" value="Lectin-domain containing receptor kinase A4.3"/>
    <property type="match status" value="1"/>
</dbReference>
<organism evidence="23 24">
    <name type="scientific">Carya illinoinensis</name>
    <name type="common">Pecan</name>
    <dbReference type="NCBI Taxonomy" id="32201"/>
    <lineage>
        <taxon>Eukaryota</taxon>
        <taxon>Viridiplantae</taxon>
        <taxon>Streptophyta</taxon>
        <taxon>Embryophyta</taxon>
        <taxon>Tracheophyta</taxon>
        <taxon>Spermatophyta</taxon>
        <taxon>Magnoliopsida</taxon>
        <taxon>eudicotyledons</taxon>
        <taxon>Gunneridae</taxon>
        <taxon>Pentapetalae</taxon>
        <taxon>rosids</taxon>
        <taxon>fabids</taxon>
        <taxon>Fagales</taxon>
        <taxon>Juglandaceae</taxon>
        <taxon>Carya</taxon>
    </lineage>
</organism>
<dbReference type="EMBL" id="CM031834">
    <property type="protein sequence ID" value="KAG6692441.1"/>
    <property type="molecule type" value="Genomic_DNA"/>
</dbReference>
<evidence type="ECO:0000256" key="11">
    <source>
        <dbReference type="ARBA" id="ARBA00022840"/>
    </source>
</evidence>
<evidence type="ECO:0000313" key="23">
    <source>
        <dbReference type="EMBL" id="KAG6692441.1"/>
    </source>
</evidence>
<keyword evidence="12 18" id="KW-1133">Transmembrane helix</keyword>
<dbReference type="GO" id="GO:0005886">
    <property type="term" value="C:plasma membrane"/>
    <property type="evidence" value="ECO:0007669"/>
    <property type="project" value="UniProtKB-SubCell"/>
</dbReference>
<evidence type="ECO:0000256" key="18">
    <source>
        <dbReference type="SAM" id="Phobius"/>
    </source>
</evidence>
<dbReference type="GO" id="GO:0002229">
    <property type="term" value="P:defense response to oomycetes"/>
    <property type="evidence" value="ECO:0007669"/>
    <property type="project" value="UniProtKB-ARBA"/>
</dbReference>
<comment type="subcellular location">
    <subcellularLocation>
        <location evidence="1">Cell membrane</location>
        <topology evidence="1">Single-pass type I membrane protein</topology>
    </subcellularLocation>
</comment>
<dbReference type="InterPro" id="IPR000719">
    <property type="entry name" value="Prot_kinase_dom"/>
</dbReference>
<comment type="similarity">
    <text evidence="17">Belongs to the protein kinase superfamily. Ser/Thr protein kinase family.</text>
</comment>
<dbReference type="PROSITE" id="PS50948">
    <property type="entry name" value="PAN"/>
    <property type="match status" value="1"/>
</dbReference>
<keyword evidence="7 18" id="KW-0812">Transmembrane</keyword>
<dbReference type="GO" id="GO:0004674">
    <property type="term" value="F:protein serine/threonine kinase activity"/>
    <property type="evidence" value="ECO:0007669"/>
    <property type="project" value="UniProtKB-KW"/>
</dbReference>
<dbReference type="Pfam" id="PF07714">
    <property type="entry name" value="PK_Tyr_Ser-Thr"/>
    <property type="match status" value="1"/>
</dbReference>
<evidence type="ECO:0000256" key="4">
    <source>
        <dbReference type="ARBA" id="ARBA00022475"/>
    </source>
</evidence>
<dbReference type="SMART" id="SM00108">
    <property type="entry name" value="B_lectin"/>
    <property type="match status" value="1"/>
</dbReference>
<dbReference type="FunFam" id="3.30.200.20:FF:001238">
    <property type="entry name" value="Os08g0179000 protein"/>
    <property type="match status" value="1"/>
</dbReference>
<evidence type="ECO:0000256" key="10">
    <source>
        <dbReference type="ARBA" id="ARBA00022777"/>
    </source>
</evidence>
<name>A0A922DY34_CARIL</name>
<dbReference type="PANTHER" id="PTHR27002">
    <property type="entry name" value="RECEPTOR-LIKE SERINE/THREONINE-PROTEIN KINASE SD1-8"/>
    <property type="match status" value="1"/>
</dbReference>
<accession>A0A922DY34</accession>
<evidence type="ECO:0000256" key="19">
    <source>
        <dbReference type="SAM" id="SignalP"/>
    </source>
</evidence>
<feature type="transmembrane region" description="Helical" evidence="18">
    <location>
        <begin position="390"/>
        <end position="411"/>
    </location>
</feature>
<keyword evidence="11 17" id="KW-0067">ATP-binding</keyword>
<feature type="signal peptide" evidence="19">
    <location>
        <begin position="1"/>
        <end position="27"/>
    </location>
</feature>
<dbReference type="SMART" id="SM00473">
    <property type="entry name" value="PAN_AP"/>
    <property type="match status" value="1"/>
</dbReference>
<keyword evidence="14" id="KW-1015">Disulfide bond</keyword>
<evidence type="ECO:0000256" key="5">
    <source>
        <dbReference type="ARBA" id="ARBA00022527"/>
    </source>
</evidence>
<dbReference type="EC" id="2.7.11.1" evidence="17"/>
<feature type="domain" description="Protein kinase" evidence="20">
    <location>
        <begin position="444"/>
        <end position="675"/>
    </location>
</feature>
<dbReference type="PROSITE" id="PS50927">
    <property type="entry name" value="BULB_LECTIN"/>
    <property type="match status" value="1"/>
</dbReference>
<evidence type="ECO:0000256" key="3">
    <source>
        <dbReference type="ARBA" id="ARBA00010217"/>
    </source>
</evidence>
<dbReference type="PROSITE" id="PS50011">
    <property type="entry name" value="PROTEIN_KINASE_DOM"/>
    <property type="match status" value="1"/>
</dbReference>
<evidence type="ECO:0000256" key="7">
    <source>
        <dbReference type="ARBA" id="ARBA00022692"/>
    </source>
</evidence>
<dbReference type="AlphaFoldDB" id="A0A922DY34"/>
<comment type="caution">
    <text evidence="23">The sequence shown here is derived from an EMBL/GenBank/DDBJ whole genome shotgun (WGS) entry which is preliminary data.</text>
</comment>
<dbReference type="GO" id="GO:0048544">
    <property type="term" value="P:recognition of pollen"/>
    <property type="evidence" value="ECO:0007669"/>
    <property type="project" value="InterPro"/>
</dbReference>
<comment type="similarity">
    <text evidence="2">In the N-terminal section; belongs to the leguminous lectin family.</text>
</comment>
<evidence type="ECO:0000256" key="17">
    <source>
        <dbReference type="PIRNR" id="PIRNR000641"/>
    </source>
</evidence>
<evidence type="ECO:0000259" key="22">
    <source>
        <dbReference type="PROSITE" id="PS50948"/>
    </source>
</evidence>
<dbReference type="InterPro" id="IPR003609">
    <property type="entry name" value="Pan_app"/>
</dbReference>
<evidence type="ECO:0000256" key="2">
    <source>
        <dbReference type="ARBA" id="ARBA00008536"/>
    </source>
</evidence>
<evidence type="ECO:0000256" key="13">
    <source>
        <dbReference type="ARBA" id="ARBA00023136"/>
    </source>
</evidence>
<evidence type="ECO:0000259" key="21">
    <source>
        <dbReference type="PROSITE" id="PS50927"/>
    </source>
</evidence>
<gene>
    <name evidence="23" type="ORF">I3842_10G114600</name>
</gene>
<sequence>MGLARTKNLSNLLVLLISFSCLEFGCAVDTITALQFIKDPEIKISSGGDFKLGFFSPRNSSYRYVGIWYAKLSESHVVWVANRDRPLKTSSGIRTISEDGNLVVLDEEKKIIWSSNVTNSVSNPSAQLLDSENLVLKENNTGSILRESFQHPSDSLLPNMKMITDTITSKNVQLTSWKRPFDPSVGAFFASIYLFNLPEMFIWNDSKPYWRSGPWNSRIFIGIPTMYSLYLDGFSLVDDKEGTFYFTFDFSNKMRYYGKCGAFGNCNSQNSPICSRLEGFEAKNIEEWNGRNWTSWCVRRTPLQCTMVNSTSGEEGDKDGFLRVKMMKTPDFANWSSTVEDECRYQCLETCSCIAYAYESGIGCMSRSSDLIDSQKFSTGGVDLYGELKVIITVPVVIGSVFTAICTFFLYQWMAKRKVSMNKDKLEELPILSREELASATNNFNQSKKLGLGGFGPVYWEKLLDGQEIAVKRLARTSRQGLEEFMNEVVVISKLQHRKLVKLIGSCVEGEEKMLVYEYMPNKSLDTFLFERIYRGLLYLHRDSRLRIIHRDLKASNILLDEELNPKISDFGLARIFGGDEDQANTKRVCGYMSPEYAMGGCLSEKSDVFSFGVLLLEIVSGRRNASFYYDEQITSLLRFAWKMWETDNIAFLIDPVISEPCFRMEILRCIHVGLLCVQDFAKDRPSVHVAISMLKSEIIELPRRKQPAFTAIQVVPETESSNGIRIASNVNNVTSYYNVYQETHGEEKLAVKMNQDKLEELPTFSLEVLASTTNNFNQSNKFGQGGFGLVYRHGKSGDTDNIAALIDPVISEPYFQKEILRPKDWPSVHIFVSMLKSEIIELPCPKQPIFTTIQVAPETELLNHIRIGSKINNVTITMVHGR</sequence>
<dbReference type="InterPro" id="IPR008271">
    <property type="entry name" value="Ser/Thr_kinase_AS"/>
</dbReference>
<reference evidence="23" key="1">
    <citation type="submission" date="2021-01" db="EMBL/GenBank/DDBJ databases">
        <authorList>
            <person name="Lovell J.T."/>
            <person name="Bentley N."/>
            <person name="Bhattarai G."/>
            <person name="Jenkins J.W."/>
            <person name="Sreedasyam A."/>
            <person name="Alarcon Y."/>
            <person name="Bock C."/>
            <person name="Boston L."/>
            <person name="Carlson J."/>
            <person name="Cervantes K."/>
            <person name="Clermont K."/>
            <person name="Krom N."/>
            <person name="Kubenka K."/>
            <person name="Mamidi S."/>
            <person name="Mattison C."/>
            <person name="Monteros M."/>
            <person name="Pisani C."/>
            <person name="Plott C."/>
            <person name="Rajasekar S."/>
            <person name="Rhein H.S."/>
            <person name="Rohla C."/>
            <person name="Song M."/>
            <person name="Hilaire R.S."/>
            <person name="Shu S."/>
            <person name="Wells L."/>
            <person name="Wang X."/>
            <person name="Webber J."/>
            <person name="Heerema R.J."/>
            <person name="Klein P."/>
            <person name="Conner P."/>
            <person name="Grauke L."/>
            <person name="Grimwood J."/>
            <person name="Schmutz J."/>
            <person name="Randall J.J."/>
        </authorList>
    </citation>
    <scope>NUCLEOTIDE SEQUENCE</scope>
    <source>
        <tissue evidence="23">Leaf</tissue>
    </source>
</reference>
<keyword evidence="16" id="KW-0325">Glycoprotein</keyword>